<evidence type="ECO:0000259" key="1">
    <source>
        <dbReference type="Pfam" id="PF03372"/>
    </source>
</evidence>
<organism evidence="2">
    <name type="scientific">Araucaria cunninghamii</name>
    <name type="common">Hoop pine</name>
    <name type="synonym">Moreton Bay pine</name>
    <dbReference type="NCBI Taxonomy" id="56994"/>
    <lineage>
        <taxon>Eukaryota</taxon>
        <taxon>Viridiplantae</taxon>
        <taxon>Streptophyta</taxon>
        <taxon>Embryophyta</taxon>
        <taxon>Tracheophyta</taxon>
        <taxon>Spermatophyta</taxon>
        <taxon>Pinopsida</taxon>
        <taxon>Pinidae</taxon>
        <taxon>Conifers II</taxon>
        <taxon>Araucariales</taxon>
        <taxon>Araucariaceae</taxon>
        <taxon>Araucaria</taxon>
    </lineage>
</organism>
<evidence type="ECO:0000313" key="2">
    <source>
        <dbReference type="EMBL" id="JAG97146.1"/>
    </source>
</evidence>
<dbReference type="InterPro" id="IPR005135">
    <property type="entry name" value="Endo/exonuclease/phosphatase"/>
</dbReference>
<proteinExistence type="predicted"/>
<sequence length="486" mass="55801">MYSQQYMVFQSVHRIAPSRPDYNPTIFDQCSNMNTKSLFHGDSCAFVEQQFIRGQRVWKHKSFQQASVKSQNITGESYARNHGAKKYSKGAYRKWFQSKVHSPEAYPDKFILLSYNILGDDNALFHSDLYCDIPPQLLDWSSRKRLICQELDTWKPDIMCFQEVDHFDELIEDFGEKGYSGIFKGRTGDAKDGCAIFWKKDRFSILQEESIEFNKYNLRDNVAQLCVFELKNNLMADHADKRSRQVEANSLQVHNHWKRKRIVIGNIHVLYNPKRGDIKLGQVRLLLQEAFALSQKWEKAPVVIAGDFNSTPQSALYQFLASSKLDLQAHDRKQVSGQVENVPGSDFRRLATSKQNRYKWDGDELKTATGRSNCTRLQHPLKLFSAYASVRGSSRIRDDSGEPLATSYHSKFLGTVDYIWHSKGLIPLSVLDTLPLDILQQTPGLPTDKWGSDHLALACEFALAKDEPVDNSNRGLQLENRFVKSR</sequence>
<dbReference type="FunFam" id="3.60.10.10:FF:000080">
    <property type="entry name" value="Carbon catabolite repressor protein 4 homolog 3"/>
    <property type="match status" value="1"/>
</dbReference>
<dbReference type="Pfam" id="PF03372">
    <property type="entry name" value="Exo_endo_phos"/>
    <property type="match status" value="1"/>
</dbReference>
<dbReference type="PANTHER" id="PTHR12121:SF74">
    <property type="entry name" value="CARBON CATABOLITE REPRESSOR PROTEIN 4 HOMOLOG 5"/>
    <property type="match status" value="1"/>
</dbReference>
<dbReference type="SUPFAM" id="SSF56219">
    <property type="entry name" value="DNase I-like"/>
    <property type="match status" value="1"/>
</dbReference>
<dbReference type="Gene3D" id="3.60.10.10">
    <property type="entry name" value="Endonuclease/exonuclease/phosphatase"/>
    <property type="match status" value="1"/>
</dbReference>
<feature type="domain" description="Endonuclease/exonuclease/phosphatase" evidence="1">
    <location>
        <begin position="113"/>
        <end position="454"/>
    </location>
</feature>
<dbReference type="GO" id="GO:0000175">
    <property type="term" value="F:3'-5'-RNA exonuclease activity"/>
    <property type="evidence" value="ECO:0007669"/>
    <property type="project" value="TreeGrafter"/>
</dbReference>
<reference evidence="2" key="1">
    <citation type="submission" date="2015-03" db="EMBL/GenBank/DDBJ databases">
        <title>A transcriptome of Araucaria cunninghamii, an australian fine timber species.</title>
        <authorList>
            <person name="Jing Yi C.J.Y."/>
            <person name="Yin San L.Y.S."/>
            <person name="Abdul Karim S.S."/>
            <person name="Wan Azmi N.N."/>
            <person name="Hercus R.R."/>
            <person name="Croft L.L."/>
        </authorList>
    </citation>
    <scope>NUCLEOTIDE SEQUENCE</scope>
    <source>
        <strain evidence="2">MI0301</strain>
        <tissue evidence="2">Leaf</tissue>
    </source>
</reference>
<protein>
    <recommendedName>
        <fullName evidence="1">Endonuclease/exonuclease/phosphatase domain-containing protein</fullName>
    </recommendedName>
</protein>
<dbReference type="InterPro" id="IPR036691">
    <property type="entry name" value="Endo/exonu/phosph_ase_sf"/>
</dbReference>
<dbReference type="InterPro" id="IPR050410">
    <property type="entry name" value="CCR4/nocturin_mRNA_transcr"/>
</dbReference>
<accession>A0A0D6R361</accession>
<name>A0A0D6R361_ARACU</name>
<dbReference type="PANTHER" id="PTHR12121">
    <property type="entry name" value="CARBON CATABOLITE REPRESSOR PROTEIN 4"/>
    <property type="match status" value="1"/>
</dbReference>
<dbReference type="EMBL" id="GCKF01034786">
    <property type="protein sequence ID" value="JAG97146.1"/>
    <property type="molecule type" value="Transcribed_RNA"/>
</dbReference>
<dbReference type="AlphaFoldDB" id="A0A0D6R361"/>